<dbReference type="SUPFAM" id="SSF82866">
    <property type="entry name" value="Multidrug efflux transporter AcrB transmembrane domain"/>
    <property type="match status" value="1"/>
</dbReference>
<dbReference type="Gene3D" id="1.20.1640.10">
    <property type="entry name" value="Multidrug efflux transporter AcrB transmembrane domain"/>
    <property type="match status" value="1"/>
</dbReference>
<dbReference type="STRING" id="1379910.TH63_15490"/>
<dbReference type="PANTHER" id="PTHR32063">
    <property type="match status" value="1"/>
</dbReference>
<name>A0A0H4VLM6_9BACT</name>
<dbReference type="OrthoDB" id="636130at2"/>
<dbReference type="KEGG" id="ruf:TH63_15490"/>
<dbReference type="InterPro" id="IPR027463">
    <property type="entry name" value="AcrB_DN_DC_subdom"/>
</dbReference>
<keyword evidence="1" id="KW-0472">Membrane</keyword>
<evidence type="ECO:0000313" key="3">
    <source>
        <dbReference type="Proteomes" id="UP000036458"/>
    </source>
</evidence>
<dbReference type="EMBL" id="CP010777">
    <property type="protein sequence ID" value="AKQ46705.1"/>
    <property type="molecule type" value="Genomic_DNA"/>
</dbReference>
<dbReference type="Pfam" id="PF00873">
    <property type="entry name" value="ACR_tran"/>
    <property type="match status" value="1"/>
</dbReference>
<evidence type="ECO:0000256" key="1">
    <source>
        <dbReference type="SAM" id="Phobius"/>
    </source>
</evidence>
<dbReference type="AlphaFoldDB" id="A0A0H4VLM6"/>
<dbReference type="InterPro" id="IPR001036">
    <property type="entry name" value="Acrflvin-R"/>
</dbReference>
<dbReference type="SUPFAM" id="SSF82693">
    <property type="entry name" value="Multidrug efflux transporter AcrB pore domain, PN1, PN2, PC1 and PC2 subdomains"/>
    <property type="match status" value="2"/>
</dbReference>
<keyword evidence="1" id="KW-1133">Transmembrane helix</keyword>
<dbReference type="Gene3D" id="3.30.70.1430">
    <property type="entry name" value="Multidrug efflux transporter AcrB pore domain"/>
    <property type="match status" value="1"/>
</dbReference>
<dbReference type="Gene3D" id="3.30.70.1320">
    <property type="entry name" value="Multidrug efflux transporter AcrB pore domain like"/>
    <property type="match status" value="1"/>
</dbReference>
<keyword evidence="1" id="KW-0812">Transmembrane</keyword>
<dbReference type="GO" id="GO:0042910">
    <property type="term" value="F:xenobiotic transmembrane transporter activity"/>
    <property type="evidence" value="ECO:0007669"/>
    <property type="project" value="TreeGrafter"/>
</dbReference>
<reference evidence="2 3" key="1">
    <citation type="submission" date="2015-01" db="EMBL/GenBank/DDBJ databases">
        <title>Rufibacter sp./DG31D/ whole genome sequencing.</title>
        <authorList>
            <person name="Kim M.K."/>
            <person name="Srinivasan S."/>
            <person name="Lee J.-J."/>
        </authorList>
    </citation>
    <scope>NUCLEOTIDE SEQUENCE [LARGE SCALE GENOMIC DNA]</scope>
    <source>
        <strain evidence="2 3">DG31D</strain>
    </source>
</reference>
<dbReference type="PRINTS" id="PR00702">
    <property type="entry name" value="ACRIFLAVINRP"/>
</dbReference>
<accession>A0A0H4VLM6</accession>
<dbReference type="Proteomes" id="UP000036458">
    <property type="component" value="Chromosome"/>
</dbReference>
<dbReference type="PANTHER" id="PTHR32063:SF19">
    <property type="entry name" value="CATION EFFLUX SYSTEM PROTEIN CUSA"/>
    <property type="match status" value="1"/>
</dbReference>
<protein>
    <submittedName>
        <fullName evidence="2">Metal transporter</fullName>
    </submittedName>
</protein>
<evidence type="ECO:0000313" key="2">
    <source>
        <dbReference type="EMBL" id="AKQ46705.1"/>
    </source>
</evidence>
<gene>
    <name evidence="2" type="ORF">TH63_15490</name>
</gene>
<feature type="transmembrane region" description="Helical" evidence="1">
    <location>
        <begin position="360"/>
        <end position="381"/>
    </location>
</feature>
<sequence>MIEKIISFSIRSRLTVLAVAAVLFGWGLYSLETNSVDAIPDLSENQVIVYTEWMGRSPQLVEAQVTYPLVSNLQGIPEVKSIRANSMFGMSFVFVIFNDDTDIYWARTRVMERLNYAQRLLPEQVVPTLGPDGTGVGHIFWYTLDAPGYDLAELRTLQDWYIRFALQNVQGVSEVASFGGFQKQYQIAIDPHKLNFYNIPLSTVLQAVQTNNNDVGGRTFEVNGASYLIRGLGYIQSIEDIKKIPLGTFNSVPVTMQDVAAVQTGGELRLGITEENGEGEVVGGIVVMRYGENARAMIDRVKTKMTEVEKGLPKGVKFKVVYDRSDLIEAAVATLREALIEEILVVSFVILVFLFHFRSALVAIITIPLSVLIGFILMNLFNVESNIMSLGGVALAIGDLVDAGIVMVENAYRNLSEGEGVS</sequence>
<keyword evidence="3" id="KW-1185">Reference proteome</keyword>
<dbReference type="RefSeq" id="WP_048921738.1">
    <property type="nucleotide sequence ID" value="NZ_CP010777.1"/>
</dbReference>
<organism evidence="2 3">
    <name type="scientific">Rufibacter radiotolerans</name>
    <dbReference type="NCBI Taxonomy" id="1379910"/>
    <lineage>
        <taxon>Bacteria</taxon>
        <taxon>Pseudomonadati</taxon>
        <taxon>Bacteroidota</taxon>
        <taxon>Cytophagia</taxon>
        <taxon>Cytophagales</taxon>
        <taxon>Hymenobacteraceae</taxon>
        <taxon>Rufibacter</taxon>
    </lineage>
</organism>
<dbReference type="SUPFAM" id="SSF82714">
    <property type="entry name" value="Multidrug efflux transporter AcrB TolC docking domain, DN and DC subdomains"/>
    <property type="match status" value="1"/>
</dbReference>
<dbReference type="Gene3D" id="3.30.2090.10">
    <property type="entry name" value="Multidrug efflux transporter AcrB TolC docking domain, DN and DC subdomains"/>
    <property type="match status" value="1"/>
</dbReference>
<proteinExistence type="predicted"/>
<dbReference type="PATRIC" id="fig|1379910.4.peg.3376"/>
<dbReference type="GO" id="GO:0005886">
    <property type="term" value="C:plasma membrane"/>
    <property type="evidence" value="ECO:0007669"/>
    <property type="project" value="TreeGrafter"/>
</dbReference>